<evidence type="ECO:0000313" key="6">
    <source>
        <dbReference type="Proteomes" id="UP000223749"/>
    </source>
</evidence>
<gene>
    <name evidence="5" type="primary">hscB</name>
    <name evidence="5" type="ORF">CPT03_12285</name>
</gene>
<dbReference type="InterPro" id="IPR036869">
    <property type="entry name" value="J_dom_sf"/>
</dbReference>
<keyword evidence="6" id="KW-1185">Reference proteome</keyword>
<dbReference type="KEGG" id="pgs:CPT03_12285"/>
<dbReference type="GO" id="GO:0051087">
    <property type="term" value="F:protein-folding chaperone binding"/>
    <property type="evidence" value="ECO:0007669"/>
    <property type="project" value="InterPro"/>
</dbReference>
<dbReference type="InterPro" id="IPR004640">
    <property type="entry name" value="HscB"/>
</dbReference>
<name>A0A2D1U6L8_9SPHI</name>
<protein>
    <submittedName>
        <fullName evidence="5">Fe-S protein assembly co-chaperone HscB</fullName>
    </submittedName>
</protein>
<dbReference type="InterPro" id="IPR001623">
    <property type="entry name" value="DnaJ_domain"/>
</dbReference>
<accession>A0A2D1U6L8</accession>
<dbReference type="InterPro" id="IPR009073">
    <property type="entry name" value="HscB_oligo_C"/>
</dbReference>
<dbReference type="InterPro" id="IPR036386">
    <property type="entry name" value="HscB_C_sf"/>
</dbReference>
<dbReference type="NCBIfam" id="TIGR00714">
    <property type="entry name" value="hscB"/>
    <property type="match status" value="1"/>
</dbReference>
<dbReference type="Pfam" id="PF00226">
    <property type="entry name" value="DnaJ"/>
    <property type="match status" value="1"/>
</dbReference>
<organism evidence="5 6">
    <name type="scientific">Pedobacter ginsengisoli</name>
    <dbReference type="NCBI Taxonomy" id="363852"/>
    <lineage>
        <taxon>Bacteria</taxon>
        <taxon>Pseudomonadati</taxon>
        <taxon>Bacteroidota</taxon>
        <taxon>Sphingobacteriia</taxon>
        <taxon>Sphingobacteriales</taxon>
        <taxon>Sphingobacteriaceae</taxon>
        <taxon>Pedobacter</taxon>
    </lineage>
</organism>
<dbReference type="Gene3D" id="1.20.1280.20">
    <property type="entry name" value="HscB, C-terminal domain"/>
    <property type="match status" value="1"/>
</dbReference>
<dbReference type="SUPFAM" id="SSF46565">
    <property type="entry name" value="Chaperone J-domain"/>
    <property type="match status" value="1"/>
</dbReference>
<dbReference type="GO" id="GO:0044571">
    <property type="term" value="P:[2Fe-2S] cluster assembly"/>
    <property type="evidence" value="ECO:0007669"/>
    <property type="project" value="InterPro"/>
</dbReference>
<evidence type="ECO:0000313" key="5">
    <source>
        <dbReference type="EMBL" id="ATP57194.1"/>
    </source>
</evidence>
<dbReference type="OrthoDB" id="287587at2"/>
<dbReference type="PROSITE" id="PS50076">
    <property type="entry name" value="DNAJ_2"/>
    <property type="match status" value="1"/>
</dbReference>
<dbReference type="SUPFAM" id="SSF47144">
    <property type="entry name" value="HSC20 (HSCB), C-terminal oligomerisation domain"/>
    <property type="match status" value="1"/>
</dbReference>
<dbReference type="RefSeq" id="WP_099439122.1">
    <property type="nucleotide sequence ID" value="NZ_CP024091.1"/>
</dbReference>
<dbReference type="Proteomes" id="UP000223749">
    <property type="component" value="Chromosome"/>
</dbReference>
<reference evidence="5 6" key="1">
    <citation type="submission" date="2017-10" db="EMBL/GenBank/DDBJ databases">
        <title>Whole genome of Pedobacter ginsengisoli T01R-27 isolated from tomato rhizosphere.</title>
        <authorList>
            <person name="Weon H.-Y."/>
            <person name="Lee S.A."/>
            <person name="Sang M.K."/>
            <person name="Song J."/>
        </authorList>
    </citation>
    <scope>NUCLEOTIDE SEQUENCE [LARGE SCALE GENOMIC DNA]</scope>
    <source>
        <strain evidence="5 6">T01R-27</strain>
    </source>
</reference>
<dbReference type="CDD" id="cd06257">
    <property type="entry name" value="DnaJ"/>
    <property type="match status" value="1"/>
</dbReference>
<dbReference type="GO" id="GO:0001671">
    <property type="term" value="F:ATPase activator activity"/>
    <property type="evidence" value="ECO:0007669"/>
    <property type="project" value="InterPro"/>
</dbReference>
<dbReference type="Gene3D" id="1.10.287.110">
    <property type="entry name" value="DnaJ domain"/>
    <property type="match status" value="1"/>
</dbReference>
<dbReference type="SMART" id="SM00271">
    <property type="entry name" value="DnaJ"/>
    <property type="match status" value="1"/>
</dbReference>
<keyword evidence="2" id="KW-0143">Chaperone</keyword>
<evidence type="ECO:0000256" key="2">
    <source>
        <dbReference type="ARBA" id="ARBA00023186"/>
    </source>
</evidence>
<dbReference type="Pfam" id="PF07743">
    <property type="entry name" value="HSCB_C"/>
    <property type="match status" value="1"/>
</dbReference>
<comment type="similarity">
    <text evidence="1">Belongs to the HscB family.</text>
</comment>
<dbReference type="AlphaFoldDB" id="A0A2D1U6L8"/>
<evidence type="ECO:0000256" key="3">
    <source>
        <dbReference type="ARBA" id="ARBA00025596"/>
    </source>
</evidence>
<dbReference type="PANTHER" id="PTHR14021">
    <property type="entry name" value="IRON-SULFUR CLUSTER CO-CHAPERONE PROTEIN HSCB"/>
    <property type="match status" value="1"/>
</dbReference>
<comment type="function">
    <text evidence="3">Co-chaperone involved in the maturation of iron-sulfur cluster-containing proteins. Seems to help targeting proteins to be folded toward HscA.</text>
</comment>
<evidence type="ECO:0000259" key="4">
    <source>
        <dbReference type="PROSITE" id="PS50076"/>
    </source>
</evidence>
<sequence>MTDYFEFYGLPLSFNPDTAFIKQKFYEFCKKYHPDFYINESDEKQAEVLELSTINNKAYQVLSDSQKRLHYVLELKGLLKEGENYVLPQSFLMEMMDINEALMDLQFDPDAVKLENLKKDVEKVEQGLSKEILLLTDSFEDKTTVEQDNILLVVKDLYYRTKYLLRLQESIAKASH</sequence>
<dbReference type="PANTHER" id="PTHR14021:SF15">
    <property type="entry name" value="IRON-SULFUR CLUSTER CO-CHAPERONE PROTEIN HSCB"/>
    <property type="match status" value="1"/>
</dbReference>
<proteinExistence type="inferred from homology"/>
<dbReference type="EMBL" id="CP024091">
    <property type="protein sequence ID" value="ATP57194.1"/>
    <property type="molecule type" value="Genomic_DNA"/>
</dbReference>
<feature type="domain" description="J" evidence="4">
    <location>
        <begin position="3"/>
        <end position="75"/>
    </location>
</feature>
<dbReference type="GO" id="GO:0051259">
    <property type="term" value="P:protein complex oligomerization"/>
    <property type="evidence" value="ECO:0007669"/>
    <property type="project" value="InterPro"/>
</dbReference>
<evidence type="ECO:0000256" key="1">
    <source>
        <dbReference type="ARBA" id="ARBA00010476"/>
    </source>
</evidence>